<reference evidence="1 2" key="1">
    <citation type="journal article" date="2024" name="J Genomics">
        <title>Draft genome sequencing and assembly of Favolaschia claudopus CIRM-BRFM 2984 isolated from oak limbs.</title>
        <authorList>
            <person name="Navarro D."/>
            <person name="Drula E."/>
            <person name="Chaduli D."/>
            <person name="Cazenave R."/>
            <person name="Ahrendt S."/>
            <person name="Wang J."/>
            <person name="Lipzen A."/>
            <person name="Daum C."/>
            <person name="Barry K."/>
            <person name="Grigoriev I.V."/>
            <person name="Favel A."/>
            <person name="Rosso M.N."/>
            <person name="Martin F."/>
        </authorList>
    </citation>
    <scope>NUCLEOTIDE SEQUENCE [LARGE SCALE GENOMIC DNA]</scope>
    <source>
        <strain evidence="1 2">CIRM-BRFM 2984</strain>
    </source>
</reference>
<dbReference type="AlphaFoldDB" id="A0AAV9Z520"/>
<name>A0AAV9Z520_9AGAR</name>
<protein>
    <submittedName>
        <fullName evidence="1">Uncharacterized protein</fullName>
    </submittedName>
</protein>
<accession>A0AAV9Z520</accession>
<evidence type="ECO:0000313" key="1">
    <source>
        <dbReference type="EMBL" id="KAK6971474.1"/>
    </source>
</evidence>
<organism evidence="1 2">
    <name type="scientific">Favolaschia claudopus</name>
    <dbReference type="NCBI Taxonomy" id="2862362"/>
    <lineage>
        <taxon>Eukaryota</taxon>
        <taxon>Fungi</taxon>
        <taxon>Dikarya</taxon>
        <taxon>Basidiomycota</taxon>
        <taxon>Agaricomycotina</taxon>
        <taxon>Agaricomycetes</taxon>
        <taxon>Agaricomycetidae</taxon>
        <taxon>Agaricales</taxon>
        <taxon>Marasmiineae</taxon>
        <taxon>Mycenaceae</taxon>
        <taxon>Favolaschia</taxon>
    </lineage>
</organism>
<keyword evidence="2" id="KW-1185">Reference proteome</keyword>
<dbReference type="EMBL" id="JAWWNJ010000211">
    <property type="protein sequence ID" value="KAK6971474.1"/>
    <property type="molecule type" value="Genomic_DNA"/>
</dbReference>
<gene>
    <name evidence="1" type="ORF">R3P38DRAFT_2813809</name>
</gene>
<comment type="caution">
    <text evidence="1">The sequence shown here is derived from an EMBL/GenBank/DDBJ whole genome shotgun (WGS) entry which is preliminary data.</text>
</comment>
<dbReference type="Proteomes" id="UP001362999">
    <property type="component" value="Unassembled WGS sequence"/>
</dbReference>
<sequence length="208" mass="22714">MFPQYLDSLVSLVRLSSVCDLCDLFMPNPVSPAPYIEPLSSPSLHDHESPQFQKTPACFPKQIEAAKVMIMKLVCAIHAKLFLTGGYCSSAADTACEQLRSSNSSSSSSAPLTRCLSRLGLKGDGAVISLLSGSLRRRRTRSGKIGVEVKRVVAMAAIYVNNWRTTWRQWRQLEAAAMAAVCESAATFLYWRHFENLDGGSFCGGSVT</sequence>
<proteinExistence type="predicted"/>
<evidence type="ECO:0000313" key="2">
    <source>
        <dbReference type="Proteomes" id="UP001362999"/>
    </source>
</evidence>